<proteinExistence type="predicted"/>
<organism evidence="1 2">
    <name type="scientific">Desulfurobacterium atlanticum</name>
    <dbReference type="NCBI Taxonomy" id="240169"/>
    <lineage>
        <taxon>Bacteria</taxon>
        <taxon>Pseudomonadati</taxon>
        <taxon>Aquificota</taxon>
        <taxon>Aquificia</taxon>
        <taxon>Desulfurobacteriales</taxon>
        <taxon>Desulfurobacteriaceae</taxon>
        <taxon>Desulfurobacterium</taxon>
    </lineage>
</organism>
<reference evidence="2" key="1">
    <citation type="submission" date="2017-06" db="EMBL/GenBank/DDBJ databases">
        <authorList>
            <person name="Varghese N."/>
            <person name="Submissions S."/>
        </authorList>
    </citation>
    <scope>NUCLEOTIDE SEQUENCE [LARGE SCALE GENOMIC DNA]</scope>
    <source>
        <strain evidence="2">DSM 15668</strain>
    </source>
</reference>
<dbReference type="Proteomes" id="UP000198405">
    <property type="component" value="Unassembled WGS sequence"/>
</dbReference>
<sequence length="211" mass="23885">MCEIFMKLIDWLDGHSGFITAMATISIACLTKRLIDENKLLREETKDEPSLVVVKTGNDSGKIRVTNLSKHHVALHAIILAENVKERDVIHFLKESGGNFTDPVILPSASVLQFSYEKVRDWSQRTVIDKKDIWILPPPFVEAEASKPSSLYSKIQGLGLSSSSKIKQVFVVFFYGKYKKPYLLKVDFKDPDASLFSDSEQKLIDIEKTSY</sequence>
<accession>A0A238Y5Y9</accession>
<keyword evidence="2" id="KW-1185">Reference proteome</keyword>
<dbReference type="AlphaFoldDB" id="A0A238Y5Y9"/>
<dbReference type="EMBL" id="FZOB01000002">
    <property type="protein sequence ID" value="SNR66430.1"/>
    <property type="molecule type" value="Genomic_DNA"/>
</dbReference>
<gene>
    <name evidence="1" type="ORF">SAMN06265340_102138</name>
</gene>
<protein>
    <submittedName>
        <fullName evidence="1">Uncharacterized protein</fullName>
    </submittedName>
</protein>
<evidence type="ECO:0000313" key="1">
    <source>
        <dbReference type="EMBL" id="SNR66430.1"/>
    </source>
</evidence>
<evidence type="ECO:0000313" key="2">
    <source>
        <dbReference type="Proteomes" id="UP000198405"/>
    </source>
</evidence>
<name>A0A238Y5Y9_9BACT</name>
<dbReference type="PROSITE" id="PS51257">
    <property type="entry name" value="PROKAR_LIPOPROTEIN"/>
    <property type="match status" value="1"/>
</dbReference>